<dbReference type="EMBL" id="OW152814">
    <property type="protein sequence ID" value="CAH2049930.1"/>
    <property type="molecule type" value="Genomic_DNA"/>
</dbReference>
<evidence type="ECO:0000313" key="2">
    <source>
        <dbReference type="Proteomes" id="UP000837857"/>
    </source>
</evidence>
<sequence length="123" mass="13746">MSRLPSDLGARTSRVGHRYYTLYTLLSPSMYVTNSLSEITLEHTQESGCVFDDPIGVVGSTPSSCARGTVPIIVKLRSNYISCIIETPQAYKKLQGVILSSILFAYRDRLRKAIYLNRLKTVL</sequence>
<reference evidence="1" key="1">
    <citation type="submission" date="2022-03" db="EMBL/GenBank/DDBJ databases">
        <authorList>
            <person name="Martin H S."/>
        </authorList>
    </citation>
    <scope>NUCLEOTIDE SEQUENCE</scope>
</reference>
<keyword evidence="2" id="KW-1185">Reference proteome</keyword>
<organism evidence="1 2">
    <name type="scientific">Iphiclides podalirius</name>
    <name type="common">scarce swallowtail</name>
    <dbReference type="NCBI Taxonomy" id="110791"/>
    <lineage>
        <taxon>Eukaryota</taxon>
        <taxon>Metazoa</taxon>
        <taxon>Ecdysozoa</taxon>
        <taxon>Arthropoda</taxon>
        <taxon>Hexapoda</taxon>
        <taxon>Insecta</taxon>
        <taxon>Pterygota</taxon>
        <taxon>Neoptera</taxon>
        <taxon>Endopterygota</taxon>
        <taxon>Lepidoptera</taxon>
        <taxon>Glossata</taxon>
        <taxon>Ditrysia</taxon>
        <taxon>Papilionoidea</taxon>
        <taxon>Papilionidae</taxon>
        <taxon>Papilioninae</taxon>
        <taxon>Iphiclides</taxon>
    </lineage>
</organism>
<name>A0ABN8I860_9NEOP</name>
<feature type="non-terminal residue" evidence="1">
    <location>
        <position position="1"/>
    </location>
</feature>
<accession>A0ABN8I860</accession>
<protein>
    <submittedName>
        <fullName evidence="1">Uncharacterized protein</fullName>
    </submittedName>
</protein>
<dbReference type="Proteomes" id="UP000837857">
    <property type="component" value="Chromosome 2"/>
</dbReference>
<proteinExistence type="predicted"/>
<evidence type="ECO:0000313" key="1">
    <source>
        <dbReference type="EMBL" id="CAH2049930.1"/>
    </source>
</evidence>
<gene>
    <name evidence="1" type="ORF">IPOD504_LOCUS7108</name>
</gene>